<gene>
    <name evidence="2" type="ordered locus">SULAZ_1333</name>
</gene>
<dbReference type="InterPro" id="IPR017585">
    <property type="entry name" value="SAF_FlgA"/>
</dbReference>
<dbReference type="PANTHER" id="PTHR36307:SF1">
    <property type="entry name" value="FLAGELLA BASAL BODY P-RING FORMATION PROTEIN FLGA"/>
    <property type="match status" value="1"/>
</dbReference>
<dbReference type="OrthoDB" id="5322827at2"/>
<dbReference type="KEGG" id="saf:SULAZ_1333"/>
<protein>
    <recommendedName>
        <fullName evidence="1">Flagella basal body P-ring formation protein FlgA SAF domain-containing protein</fullName>
    </recommendedName>
</protein>
<reference evidence="2 3" key="1">
    <citation type="journal article" date="2009" name="J. Bacteriol.">
        <title>Complete and draft genome sequences of six members of the Aquificales.</title>
        <authorList>
            <person name="Reysenbach A.L."/>
            <person name="Hamamura N."/>
            <person name="Podar M."/>
            <person name="Griffiths E."/>
            <person name="Ferreira S."/>
            <person name="Hochstein R."/>
            <person name="Heidelberg J."/>
            <person name="Johnson J."/>
            <person name="Mead D."/>
            <person name="Pohorille A."/>
            <person name="Sarmiento M."/>
            <person name="Schweighofer K."/>
            <person name="Seshadri R."/>
            <person name="Voytek M.A."/>
        </authorList>
    </citation>
    <scope>NUCLEOTIDE SEQUENCE [LARGE SCALE GENOMIC DNA]</scope>
    <source>
        <strain evidence="3">Az-Fu1 / DSM 15241 / OCM 825</strain>
    </source>
</reference>
<dbReference type="RefSeq" id="WP_012673869.1">
    <property type="nucleotide sequence ID" value="NC_012438.1"/>
</dbReference>
<sequence length="167" mass="18992">MVWVFILILIFFKFSFSSDNIEKFKNLVDNYVKTNFKEFEIVNMVKIPESYTKQIPQDFDSVDCKSKGNSGLYLYLSCLVLKDGKNLVEIPITYRISQQKDGKLITVIQKNQKVNILYINGPIKIQLLGVALESGKEGDYIKVKNISTGKEIVGKVVDNQTVLVEGE</sequence>
<dbReference type="HOGENOM" id="CLU_1593700_0_0_0"/>
<dbReference type="AlphaFoldDB" id="C1DW13"/>
<evidence type="ECO:0000259" key="1">
    <source>
        <dbReference type="Pfam" id="PF13144"/>
    </source>
</evidence>
<keyword evidence="3" id="KW-1185">Reference proteome</keyword>
<proteinExistence type="predicted"/>
<feature type="domain" description="Flagella basal body P-ring formation protein FlgA SAF" evidence="1">
    <location>
        <begin position="106"/>
        <end position="164"/>
    </location>
</feature>
<dbReference type="EMBL" id="CP001229">
    <property type="protein sequence ID" value="ACN98546.1"/>
    <property type="molecule type" value="Genomic_DNA"/>
</dbReference>
<evidence type="ECO:0000313" key="3">
    <source>
        <dbReference type="Proteomes" id="UP000001369"/>
    </source>
</evidence>
<evidence type="ECO:0000313" key="2">
    <source>
        <dbReference type="EMBL" id="ACN98546.1"/>
    </source>
</evidence>
<organism evidence="2 3">
    <name type="scientific">Sulfurihydrogenibium azorense (strain DSM 15241 / OCM 825 / Az-Fu1)</name>
    <dbReference type="NCBI Taxonomy" id="204536"/>
    <lineage>
        <taxon>Bacteria</taxon>
        <taxon>Pseudomonadati</taxon>
        <taxon>Aquificota</taxon>
        <taxon>Aquificia</taxon>
        <taxon>Aquificales</taxon>
        <taxon>Hydrogenothermaceae</taxon>
        <taxon>Sulfurihydrogenibium</taxon>
    </lineage>
</organism>
<dbReference type="InterPro" id="IPR039246">
    <property type="entry name" value="Flagellar_FlgA"/>
</dbReference>
<dbReference type="Pfam" id="PF13144">
    <property type="entry name" value="ChapFlgA"/>
    <property type="match status" value="1"/>
</dbReference>
<dbReference type="STRING" id="204536.SULAZ_1333"/>
<name>C1DW13_SULAA</name>
<dbReference type="Gene3D" id="2.30.30.760">
    <property type="match status" value="1"/>
</dbReference>
<accession>C1DW13</accession>
<dbReference type="GO" id="GO:0044780">
    <property type="term" value="P:bacterial-type flagellum assembly"/>
    <property type="evidence" value="ECO:0007669"/>
    <property type="project" value="InterPro"/>
</dbReference>
<dbReference type="Proteomes" id="UP000001369">
    <property type="component" value="Chromosome"/>
</dbReference>
<dbReference type="eggNOG" id="COG1261">
    <property type="taxonomic scope" value="Bacteria"/>
</dbReference>
<dbReference type="PANTHER" id="PTHR36307">
    <property type="entry name" value="FLAGELLA BASAL BODY P-RING FORMATION PROTEIN FLGA"/>
    <property type="match status" value="1"/>
</dbReference>